<dbReference type="Proteomes" id="UP000008810">
    <property type="component" value="Chromosome 4"/>
</dbReference>
<reference evidence="3" key="3">
    <citation type="submission" date="2018-08" db="UniProtKB">
        <authorList>
            <consortium name="EnsemblPlants"/>
        </authorList>
    </citation>
    <scope>IDENTIFICATION</scope>
    <source>
        <strain evidence="3">cv. Bd21</strain>
    </source>
</reference>
<evidence type="ECO:0000313" key="2">
    <source>
        <dbReference type="EMBL" id="PNT63912.1"/>
    </source>
</evidence>
<name>A0A2K2CPG3_BRADI</name>
<evidence type="ECO:0000313" key="4">
    <source>
        <dbReference type="Proteomes" id="UP000008810"/>
    </source>
</evidence>
<sequence length="254" mass="28611">MRAPGLPERIVRGQIDKSDISFEALVGFKQQLGYSARDYLSYKKRHGRDIATVVAIDFPADAVRMMTETVEEKEIRAILRADEQHDKHVQITPIKRPREGTPDVDDDAPGSDEPIDAYKDWLLERETQVAYKTCVPTEEPTQVDDDSQESNESKDSSTTPPQQWPSHARHNKDKAKGTLKGLAASRKRLKSRTQKLSIEFSPNLGGPCGDNARTFVDEVVTYTRLSAPLIGVKRWKDIHQVVKNKIVNDVMVCS</sequence>
<dbReference type="OrthoDB" id="696112at2759"/>
<keyword evidence="4" id="KW-1185">Reference proteome</keyword>
<accession>A0A2K2CPG3</accession>
<dbReference type="InParanoid" id="A0A2K2CPG3"/>
<dbReference type="AlphaFoldDB" id="A0A2K2CPG3"/>
<evidence type="ECO:0000313" key="3">
    <source>
        <dbReference type="EnsemblPlants" id="PNT63912"/>
    </source>
</evidence>
<evidence type="ECO:0000256" key="1">
    <source>
        <dbReference type="SAM" id="MobiDB-lite"/>
    </source>
</evidence>
<feature type="region of interest" description="Disordered" evidence="1">
    <location>
        <begin position="133"/>
        <end position="177"/>
    </location>
</feature>
<proteinExistence type="predicted"/>
<feature type="compositionally biased region" description="Acidic residues" evidence="1">
    <location>
        <begin position="102"/>
        <end position="115"/>
    </location>
</feature>
<dbReference type="Gramene" id="PNT63912">
    <property type="protein sequence ID" value="PNT63912"/>
    <property type="gene ID" value="BRADI_4g22206v3"/>
</dbReference>
<reference evidence="2" key="2">
    <citation type="submission" date="2017-06" db="EMBL/GenBank/DDBJ databases">
        <title>WGS assembly of Brachypodium distachyon.</title>
        <authorList>
            <consortium name="The International Brachypodium Initiative"/>
            <person name="Lucas S."/>
            <person name="Harmon-Smith M."/>
            <person name="Lail K."/>
            <person name="Tice H."/>
            <person name="Grimwood J."/>
            <person name="Bruce D."/>
            <person name="Barry K."/>
            <person name="Shu S."/>
            <person name="Lindquist E."/>
            <person name="Wang M."/>
            <person name="Pitluck S."/>
            <person name="Vogel J.P."/>
            <person name="Garvin D.F."/>
            <person name="Mockler T.C."/>
            <person name="Schmutz J."/>
            <person name="Rokhsar D."/>
            <person name="Bevan M.W."/>
        </authorList>
    </citation>
    <scope>NUCLEOTIDE SEQUENCE</scope>
    <source>
        <strain evidence="2">Bd21</strain>
    </source>
</reference>
<dbReference type="EMBL" id="CM000883">
    <property type="protein sequence ID" value="PNT63912.1"/>
    <property type="molecule type" value="Genomic_DNA"/>
</dbReference>
<dbReference type="EnsemblPlants" id="PNT63912">
    <property type="protein sequence ID" value="PNT63912"/>
    <property type="gene ID" value="BRADI_4g22206v3"/>
</dbReference>
<protein>
    <submittedName>
        <fullName evidence="2 3">Uncharacterized protein</fullName>
    </submittedName>
</protein>
<organism evidence="2">
    <name type="scientific">Brachypodium distachyon</name>
    <name type="common">Purple false brome</name>
    <name type="synonym">Trachynia distachya</name>
    <dbReference type="NCBI Taxonomy" id="15368"/>
    <lineage>
        <taxon>Eukaryota</taxon>
        <taxon>Viridiplantae</taxon>
        <taxon>Streptophyta</taxon>
        <taxon>Embryophyta</taxon>
        <taxon>Tracheophyta</taxon>
        <taxon>Spermatophyta</taxon>
        <taxon>Magnoliopsida</taxon>
        <taxon>Liliopsida</taxon>
        <taxon>Poales</taxon>
        <taxon>Poaceae</taxon>
        <taxon>BOP clade</taxon>
        <taxon>Pooideae</taxon>
        <taxon>Stipodae</taxon>
        <taxon>Brachypodieae</taxon>
        <taxon>Brachypodium</taxon>
    </lineage>
</organism>
<gene>
    <name evidence="2" type="ORF">BRADI_4g22206v3</name>
</gene>
<reference evidence="2 3" key="1">
    <citation type="journal article" date="2010" name="Nature">
        <title>Genome sequencing and analysis of the model grass Brachypodium distachyon.</title>
        <authorList>
            <consortium name="International Brachypodium Initiative"/>
        </authorList>
    </citation>
    <scope>NUCLEOTIDE SEQUENCE [LARGE SCALE GENOMIC DNA]</scope>
    <source>
        <strain evidence="2 3">Bd21</strain>
    </source>
</reference>
<feature type="compositionally biased region" description="Polar residues" evidence="1">
    <location>
        <begin position="156"/>
        <end position="165"/>
    </location>
</feature>
<feature type="region of interest" description="Disordered" evidence="1">
    <location>
        <begin position="84"/>
        <end position="115"/>
    </location>
</feature>